<dbReference type="InterPro" id="IPR051531">
    <property type="entry name" value="N-acetyltransferase"/>
</dbReference>
<dbReference type="InterPro" id="IPR000182">
    <property type="entry name" value="GNAT_dom"/>
</dbReference>
<organism evidence="2 3">
    <name type="scientific">Christiangramia sediminicola</name>
    <dbReference type="NCBI Taxonomy" id="3073267"/>
    <lineage>
        <taxon>Bacteria</taxon>
        <taxon>Pseudomonadati</taxon>
        <taxon>Bacteroidota</taxon>
        <taxon>Flavobacteriia</taxon>
        <taxon>Flavobacteriales</taxon>
        <taxon>Flavobacteriaceae</taxon>
        <taxon>Christiangramia</taxon>
    </lineage>
</organism>
<dbReference type="RefSeq" id="WP_309562877.1">
    <property type="nucleotide sequence ID" value="NZ_JAVJIU010000007.1"/>
</dbReference>
<dbReference type="EMBL" id="JAVJIU010000007">
    <property type="protein sequence ID" value="MDR5592049.1"/>
    <property type="molecule type" value="Genomic_DNA"/>
</dbReference>
<dbReference type="Pfam" id="PF13302">
    <property type="entry name" value="Acetyltransf_3"/>
    <property type="match status" value="1"/>
</dbReference>
<name>A0ABU1EUH1_9FLAO</name>
<accession>A0ABU1EUH1</accession>
<dbReference type="SUPFAM" id="SSF55729">
    <property type="entry name" value="Acyl-CoA N-acyltransferases (Nat)"/>
    <property type="match status" value="1"/>
</dbReference>
<dbReference type="PANTHER" id="PTHR43792:SF9">
    <property type="entry name" value="RIBOSOMAL-PROTEIN-ALANINE ACETYLTRANSFERASE"/>
    <property type="match status" value="1"/>
</dbReference>
<reference evidence="3" key="1">
    <citation type="submission" date="2023-07" db="EMBL/GenBank/DDBJ databases">
        <title>Christiangramia sp. SM2212., a novel bacterium of the family Flavobacteriaceae isolated from the sea sediment.</title>
        <authorList>
            <person name="Wang J."/>
            <person name="Zhang X."/>
        </authorList>
    </citation>
    <scope>NUCLEOTIDE SEQUENCE [LARGE SCALE GENOMIC DNA]</scope>
    <source>
        <strain evidence="3">SM2212</strain>
    </source>
</reference>
<proteinExistence type="predicted"/>
<protein>
    <submittedName>
        <fullName evidence="2">GNAT family N-acetyltransferase</fullName>
    </submittedName>
</protein>
<dbReference type="PROSITE" id="PS51186">
    <property type="entry name" value="GNAT"/>
    <property type="match status" value="1"/>
</dbReference>
<gene>
    <name evidence="2" type="ORF">RE431_15505</name>
</gene>
<dbReference type="InterPro" id="IPR016181">
    <property type="entry name" value="Acyl_CoA_acyltransferase"/>
</dbReference>
<feature type="domain" description="N-acetyltransferase" evidence="1">
    <location>
        <begin position="14"/>
        <end position="173"/>
    </location>
</feature>
<dbReference type="Proteomes" id="UP001257234">
    <property type="component" value="Unassembled WGS sequence"/>
</dbReference>
<dbReference type="PANTHER" id="PTHR43792">
    <property type="entry name" value="GNAT FAMILY, PUTATIVE (AFU_ORTHOLOGUE AFUA_3G00765)-RELATED-RELATED"/>
    <property type="match status" value="1"/>
</dbReference>
<dbReference type="Gene3D" id="3.40.630.30">
    <property type="match status" value="1"/>
</dbReference>
<comment type="caution">
    <text evidence="2">The sequence shown here is derived from an EMBL/GenBank/DDBJ whole genome shotgun (WGS) entry which is preliminary data.</text>
</comment>
<evidence type="ECO:0000259" key="1">
    <source>
        <dbReference type="PROSITE" id="PS51186"/>
    </source>
</evidence>
<sequence>MSSSSIPHLKTERLILSRITKQDHSNIFKGLSHPEVIKFYGVQYSSIEETSEQMNWYENLEKAGSGMWWKIELNDSEAFCGAIGINDYHNEHQRAEIGFWLLPEHWGKRLMIEAAEKVIEYLFENINLHRLEAYVEVGNQNSAKLLKKLDFAFEGCMRDCEVKNGEYISIDIYALINS</sequence>
<keyword evidence="3" id="KW-1185">Reference proteome</keyword>
<evidence type="ECO:0000313" key="2">
    <source>
        <dbReference type="EMBL" id="MDR5592049.1"/>
    </source>
</evidence>
<evidence type="ECO:0000313" key="3">
    <source>
        <dbReference type="Proteomes" id="UP001257234"/>
    </source>
</evidence>